<name>A0ABQ8C369_BRANA</name>
<keyword evidence="2" id="KW-1185">Reference proteome</keyword>
<feature type="non-terminal residue" evidence="1">
    <location>
        <position position="1"/>
    </location>
</feature>
<evidence type="ECO:0000313" key="2">
    <source>
        <dbReference type="Proteomes" id="UP000824890"/>
    </source>
</evidence>
<reference evidence="1 2" key="1">
    <citation type="submission" date="2021-05" db="EMBL/GenBank/DDBJ databases">
        <title>Genome Assembly of Synthetic Allotetraploid Brassica napus Reveals Homoeologous Exchanges between Subgenomes.</title>
        <authorList>
            <person name="Davis J.T."/>
        </authorList>
    </citation>
    <scope>NUCLEOTIDE SEQUENCE [LARGE SCALE GENOMIC DNA]</scope>
    <source>
        <strain evidence="2">cv. Da-Ae</strain>
        <tissue evidence="1">Seedling</tissue>
    </source>
</reference>
<accession>A0ABQ8C369</accession>
<evidence type="ECO:0000313" key="1">
    <source>
        <dbReference type="EMBL" id="KAH0911509.1"/>
    </source>
</evidence>
<sequence>PKLYGQRNGSLFRARTDSHICIHRDLLQPSGVTSHHSRLPQNEANNFTLYLAPITTARELRKELPPYSFEEFDVKLDTFIKWRFGSSSSKSVRVSCNEVPVGLVVMAR</sequence>
<protein>
    <submittedName>
        <fullName evidence="1">Uncharacterized protein</fullName>
    </submittedName>
</protein>
<proteinExistence type="predicted"/>
<comment type="caution">
    <text evidence="1">The sequence shown here is derived from an EMBL/GenBank/DDBJ whole genome shotgun (WGS) entry which is preliminary data.</text>
</comment>
<dbReference type="EMBL" id="JAGKQM010000009">
    <property type="protein sequence ID" value="KAH0911509.1"/>
    <property type="molecule type" value="Genomic_DNA"/>
</dbReference>
<dbReference type="Proteomes" id="UP000824890">
    <property type="component" value="Unassembled WGS sequence"/>
</dbReference>
<organism evidence="1 2">
    <name type="scientific">Brassica napus</name>
    <name type="common">Rape</name>
    <dbReference type="NCBI Taxonomy" id="3708"/>
    <lineage>
        <taxon>Eukaryota</taxon>
        <taxon>Viridiplantae</taxon>
        <taxon>Streptophyta</taxon>
        <taxon>Embryophyta</taxon>
        <taxon>Tracheophyta</taxon>
        <taxon>Spermatophyta</taxon>
        <taxon>Magnoliopsida</taxon>
        <taxon>eudicotyledons</taxon>
        <taxon>Gunneridae</taxon>
        <taxon>Pentapetalae</taxon>
        <taxon>rosids</taxon>
        <taxon>malvids</taxon>
        <taxon>Brassicales</taxon>
        <taxon>Brassicaceae</taxon>
        <taxon>Brassiceae</taxon>
        <taxon>Brassica</taxon>
    </lineage>
</organism>
<gene>
    <name evidence="1" type="ORF">HID58_034830</name>
</gene>